<dbReference type="Proteomes" id="UP000030672">
    <property type="component" value="Unassembled WGS sequence"/>
</dbReference>
<sequence>MPASLTMHTTGSQTSLTSKMARTTLRPAKHVHFAPDFQTEKSDCSSPDSFSDSYQDWSPTTSISPAMPHVPEAARNGSEDRQTITRHTIPHGSSRRESVQDFDDVRRRWSMESLSQESSAIDDE</sequence>
<dbReference type="GeneID" id="63918113"/>
<accession>A0A074VPB9</accession>
<evidence type="ECO:0000256" key="1">
    <source>
        <dbReference type="SAM" id="MobiDB-lite"/>
    </source>
</evidence>
<evidence type="ECO:0000313" key="3">
    <source>
        <dbReference type="Proteomes" id="UP000030672"/>
    </source>
</evidence>
<proteinExistence type="predicted"/>
<feature type="region of interest" description="Disordered" evidence="1">
    <location>
        <begin position="34"/>
        <end position="103"/>
    </location>
</feature>
<dbReference type="RefSeq" id="XP_040879583.1">
    <property type="nucleotide sequence ID" value="XM_041024740.1"/>
</dbReference>
<reference evidence="2 3" key="1">
    <citation type="journal article" date="2014" name="BMC Genomics">
        <title>Genome sequencing of four Aureobasidium pullulans varieties: biotechnological potential, stress tolerance, and description of new species.</title>
        <authorList>
            <person name="Gostin Ar C."/>
            <person name="Ohm R.A."/>
            <person name="Kogej T."/>
            <person name="Sonjak S."/>
            <person name="Turk M."/>
            <person name="Zajc J."/>
            <person name="Zalar P."/>
            <person name="Grube M."/>
            <person name="Sun H."/>
            <person name="Han J."/>
            <person name="Sharma A."/>
            <person name="Chiniquy J."/>
            <person name="Ngan C.Y."/>
            <person name="Lipzen A."/>
            <person name="Barry K."/>
            <person name="Grigoriev I.V."/>
            <person name="Gunde-Cimerman N."/>
        </authorList>
    </citation>
    <scope>NUCLEOTIDE SEQUENCE [LARGE SCALE GENOMIC DNA]</scope>
    <source>
        <strain evidence="2 3">CBS 110374</strain>
    </source>
</reference>
<keyword evidence="3" id="KW-1185">Reference proteome</keyword>
<protein>
    <submittedName>
        <fullName evidence="2">Uncharacterized protein</fullName>
    </submittedName>
</protein>
<dbReference type="EMBL" id="KL584834">
    <property type="protein sequence ID" value="KEQ62560.1"/>
    <property type="molecule type" value="Genomic_DNA"/>
</dbReference>
<name>A0A074VPB9_AURM1</name>
<dbReference type="AlphaFoldDB" id="A0A074VPB9"/>
<evidence type="ECO:0000313" key="2">
    <source>
        <dbReference type="EMBL" id="KEQ62560.1"/>
    </source>
</evidence>
<gene>
    <name evidence="2" type="ORF">M437DRAFT_66415</name>
</gene>
<feature type="compositionally biased region" description="Basic and acidic residues" evidence="1">
    <location>
        <begin position="94"/>
        <end position="103"/>
    </location>
</feature>
<feature type="compositionally biased region" description="Low complexity" evidence="1">
    <location>
        <begin position="44"/>
        <end position="56"/>
    </location>
</feature>
<dbReference type="HOGENOM" id="CLU_2014816_0_0_1"/>
<organism evidence="2 3">
    <name type="scientific">Aureobasidium melanogenum (strain CBS 110374)</name>
    <name type="common">Aureobasidium pullulans var. melanogenum</name>
    <dbReference type="NCBI Taxonomy" id="1043003"/>
    <lineage>
        <taxon>Eukaryota</taxon>
        <taxon>Fungi</taxon>
        <taxon>Dikarya</taxon>
        <taxon>Ascomycota</taxon>
        <taxon>Pezizomycotina</taxon>
        <taxon>Dothideomycetes</taxon>
        <taxon>Dothideomycetidae</taxon>
        <taxon>Dothideales</taxon>
        <taxon>Saccotheciaceae</taxon>
        <taxon>Aureobasidium</taxon>
    </lineage>
</organism>